<protein>
    <submittedName>
        <fullName evidence="1">Uncharacterized protein</fullName>
    </submittedName>
</protein>
<evidence type="ECO:0000313" key="1">
    <source>
        <dbReference type="EMBL" id="RPB01681.1"/>
    </source>
</evidence>
<dbReference type="AlphaFoldDB" id="A0A3N4JZW3"/>
<reference evidence="1 2" key="1">
    <citation type="journal article" date="2018" name="Nat. Ecol. Evol.">
        <title>Pezizomycetes genomes reveal the molecular basis of ectomycorrhizal truffle lifestyle.</title>
        <authorList>
            <person name="Murat C."/>
            <person name="Payen T."/>
            <person name="Noel B."/>
            <person name="Kuo A."/>
            <person name="Morin E."/>
            <person name="Chen J."/>
            <person name="Kohler A."/>
            <person name="Krizsan K."/>
            <person name="Balestrini R."/>
            <person name="Da Silva C."/>
            <person name="Montanini B."/>
            <person name="Hainaut M."/>
            <person name="Levati E."/>
            <person name="Barry K.W."/>
            <person name="Belfiori B."/>
            <person name="Cichocki N."/>
            <person name="Clum A."/>
            <person name="Dockter R.B."/>
            <person name="Fauchery L."/>
            <person name="Guy J."/>
            <person name="Iotti M."/>
            <person name="Le Tacon F."/>
            <person name="Lindquist E.A."/>
            <person name="Lipzen A."/>
            <person name="Malagnac F."/>
            <person name="Mello A."/>
            <person name="Molinier V."/>
            <person name="Miyauchi S."/>
            <person name="Poulain J."/>
            <person name="Riccioni C."/>
            <person name="Rubini A."/>
            <person name="Sitrit Y."/>
            <person name="Splivallo R."/>
            <person name="Traeger S."/>
            <person name="Wang M."/>
            <person name="Zifcakova L."/>
            <person name="Wipf D."/>
            <person name="Zambonelli A."/>
            <person name="Paolocci F."/>
            <person name="Nowrousian M."/>
            <person name="Ottonello S."/>
            <person name="Baldrian P."/>
            <person name="Spatafora J.W."/>
            <person name="Henrissat B."/>
            <person name="Nagy L.G."/>
            <person name="Aury J.M."/>
            <person name="Wincker P."/>
            <person name="Grigoriev I.V."/>
            <person name="Bonfante P."/>
            <person name="Martin F.M."/>
        </authorList>
    </citation>
    <scope>NUCLEOTIDE SEQUENCE [LARGE SCALE GENOMIC DNA]</scope>
    <source>
        <strain evidence="1 2">120613-1</strain>
    </source>
</reference>
<organism evidence="1 2">
    <name type="scientific">Choiromyces venosus 120613-1</name>
    <dbReference type="NCBI Taxonomy" id="1336337"/>
    <lineage>
        <taxon>Eukaryota</taxon>
        <taxon>Fungi</taxon>
        <taxon>Dikarya</taxon>
        <taxon>Ascomycota</taxon>
        <taxon>Pezizomycotina</taxon>
        <taxon>Pezizomycetes</taxon>
        <taxon>Pezizales</taxon>
        <taxon>Tuberaceae</taxon>
        <taxon>Choiromyces</taxon>
    </lineage>
</organism>
<evidence type="ECO:0000313" key="2">
    <source>
        <dbReference type="Proteomes" id="UP000276215"/>
    </source>
</evidence>
<name>A0A3N4JZW3_9PEZI</name>
<proteinExistence type="predicted"/>
<dbReference type="EMBL" id="ML120372">
    <property type="protein sequence ID" value="RPB01681.1"/>
    <property type="molecule type" value="Genomic_DNA"/>
</dbReference>
<gene>
    <name evidence="1" type="ORF">L873DRAFT_1803533</name>
</gene>
<sequence length="66" mass="7206">MPKVRNIHCEYGYKRNAVTDCCLRILQSQEAPILTPVISGFSRTNENATAWCSSRPAASATVGPSH</sequence>
<keyword evidence="2" id="KW-1185">Reference proteome</keyword>
<accession>A0A3N4JZW3</accession>
<dbReference type="Proteomes" id="UP000276215">
    <property type="component" value="Unassembled WGS sequence"/>
</dbReference>